<name>A0A386H5W9_9CLOT</name>
<dbReference type="CDD" id="cd00130">
    <property type="entry name" value="PAS"/>
    <property type="match status" value="1"/>
</dbReference>
<dbReference type="InterPro" id="IPR035965">
    <property type="entry name" value="PAS-like_dom_sf"/>
</dbReference>
<dbReference type="InterPro" id="IPR025662">
    <property type="entry name" value="Sigma_54_int_dom_ATP-bd_1"/>
</dbReference>
<dbReference type="SUPFAM" id="SSF55785">
    <property type="entry name" value="PYP-like sensor domain (PAS domain)"/>
    <property type="match status" value="1"/>
</dbReference>
<dbReference type="SUPFAM" id="SSF46689">
    <property type="entry name" value="Homeodomain-like"/>
    <property type="match status" value="1"/>
</dbReference>
<dbReference type="Pfam" id="PF02954">
    <property type="entry name" value="HTH_8"/>
    <property type="match status" value="1"/>
</dbReference>
<dbReference type="Pfam" id="PF25601">
    <property type="entry name" value="AAA_lid_14"/>
    <property type="match status" value="1"/>
</dbReference>
<dbReference type="InterPro" id="IPR000014">
    <property type="entry name" value="PAS"/>
</dbReference>
<dbReference type="GO" id="GO:0006355">
    <property type="term" value="P:regulation of DNA-templated transcription"/>
    <property type="evidence" value="ECO:0007669"/>
    <property type="project" value="InterPro"/>
</dbReference>
<keyword evidence="2" id="KW-0067">ATP-binding</keyword>
<evidence type="ECO:0000256" key="1">
    <source>
        <dbReference type="ARBA" id="ARBA00022741"/>
    </source>
</evidence>
<dbReference type="InterPro" id="IPR003593">
    <property type="entry name" value="AAA+_ATPase"/>
</dbReference>
<dbReference type="InterPro" id="IPR025944">
    <property type="entry name" value="Sigma_54_int_dom_CS"/>
</dbReference>
<dbReference type="Gene3D" id="1.10.8.60">
    <property type="match status" value="1"/>
</dbReference>
<sequence>MQTIHQFDLCDLDNADTDTLKATIRRLYDIIECSYDGIYITDGDANTIFLNRSYEKITGMKKKEMIGKNMEYLEKNKFISKSGTLMVLRSKRSITIQQSFKTGKKVLVSSSPIFDDDKNIIMVVTNVRDVTELYELKEQLEKNKELTQKYYSQVAAMRNQLLNFSDIIVEDEKMLATLKASEKVARVDTTVLLLGETGVGKEVIAKYVHKNSKRKDKSFIKINCGAIPENLIESELFGYEKGAFTGANKEGKIGLFELADTGTIFLDEVGELPLDMQVKLLRVLQEGEIKRVGGIKNIKVDVRVIAATNRNLEDMVRKKAFREDLYYRLNVIPITILPLRKRRADIEPLAKYFLQMFNKKYDFNKKISSGAMESLKRYEWPGNVRELKNIIERVVIMSTGNNILRSDLPIKEIWSNNGVHQINSVNMNITLKQAVENLEKNLIESAFEECGNVRSAAKKLGIDASTLVRKRKKYNNRTMLQK</sequence>
<dbReference type="NCBIfam" id="TIGR00229">
    <property type="entry name" value="sensory_box"/>
    <property type="match status" value="1"/>
</dbReference>
<feature type="domain" description="PAS" evidence="7">
    <location>
        <begin position="23"/>
        <end position="76"/>
    </location>
</feature>
<dbReference type="PROSITE" id="PS50112">
    <property type="entry name" value="PAS"/>
    <property type="match status" value="1"/>
</dbReference>
<dbReference type="EMBL" id="CP032416">
    <property type="protein sequence ID" value="AYD41109.1"/>
    <property type="molecule type" value="Genomic_DNA"/>
</dbReference>
<dbReference type="PANTHER" id="PTHR32071">
    <property type="entry name" value="TRANSCRIPTIONAL REGULATORY PROTEIN"/>
    <property type="match status" value="1"/>
</dbReference>
<dbReference type="Pfam" id="PF13426">
    <property type="entry name" value="PAS_9"/>
    <property type="match status" value="1"/>
</dbReference>
<dbReference type="PROSITE" id="PS00688">
    <property type="entry name" value="SIGMA54_INTERACT_3"/>
    <property type="match status" value="1"/>
</dbReference>
<keyword evidence="1" id="KW-0547">Nucleotide-binding</keyword>
<keyword evidence="10" id="KW-1185">Reference proteome</keyword>
<evidence type="ECO:0000256" key="4">
    <source>
        <dbReference type="ARBA" id="ARBA00023125"/>
    </source>
</evidence>
<organism evidence="9 10">
    <name type="scientific">Clostridium fermenticellae</name>
    <dbReference type="NCBI Taxonomy" id="2068654"/>
    <lineage>
        <taxon>Bacteria</taxon>
        <taxon>Bacillati</taxon>
        <taxon>Bacillota</taxon>
        <taxon>Clostridia</taxon>
        <taxon>Eubacteriales</taxon>
        <taxon>Clostridiaceae</taxon>
        <taxon>Clostridium</taxon>
    </lineage>
</organism>
<dbReference type="CDD" id="cd00009">
    <property type="entry name" value="AAA"/>
    <property type="match status" value="1"/>
</dbReference>
<dbReference type="InterPro" id="IPR000700">
    <property type="entry name" value="PAS-assoc_C"/>
</dbReference>
<dbReference type="PROSITE" id="PS50113">
    <property type="entry name" value="PAC"/>
    <property type="match status" value="1"/>
</dbReference>
<accession>A0A386H5W9</accession>
<dbReference type="InterPro" id="IPR027417">
    <property type="entry name" value="P-loop_NTPase"/>
</dbReference>
<gene>
    <name evidence="9" type="ORF">D4Z93_11495</name>
</gene>
<dbReference type="GO" id="GO:0043565">
    <property type="term" value="F:sequence-specific DNA binding"/>
    <property type="evidence" value="ECO:0007669"/>
    <property type="project" value="InterPro"/>
</dbReference>
<evidence type="ECO:0000256" key="5">
    <source>
        <dbReference type="ARBA" id="ARBA00023163"/>
    </source>
</evidence>
<dbReference type="AlphaFoldDB" id="A0A386H5W9"/>
<dbReference type="OrthoDB" id="9803970at2"/>
<dbReference type="Gene3D" id="3.40.50.300">
    <property type="entry name" value="P-loop containing nucleotide triphosphate hydrolases"/>
    <property type="match status" value="1"/>
</dbReference>
<reference evidence="9 10" key="1">
    <citation type="journal article" date="2019" name="Int. J. Syst. Evol. Microbiol.">
        <title>Clostridium fermenticellae sp. nov., isolated from the mud in a fermentation cellar for the production of the Chinese liquor, baijiu.</title>
        <authorList>
            <person name="Xu P.X."/>
            <person name="Chai L.J."/>
            <person name="Qiu T."/>
            <person name="Zhang X.J."/>
            <person name="Lu Z.M."/>
            <person name="Xiao C."/>
            <person name="Wang S.T."/>
            <person name="Shen C.H."/>
            <person name="Shi J.S."/>
            <person name="Xu Z.H."/>
        </authorList>
    </citation>
    <scope>NUCLEOTIDE SEQUENCE [LARGE SCALE GENOMIC DNA]</scope>
    <source>
        <strain evidence="9 10">JN500901</strain>
    </source>
</reference>
<dbReference type="InterPro" id="IPR025943">
    <property type="entry name" value="Sigma_54_int_dom_ATP-bd_2"/>
</dbReference>
<feature type="domain" description="Sigma-54 factor interaction" evidence="6">
    <location>
        <begin position="167"/>
        <end position="396"/>
    </location>
</feature>
<evidence type="ECO:0000313" key="10">
    <source>
        <dbReference type="Proteomes" id="UP000266301"/>
    </source>
</evidence>
<dbReference type="Gene3D" id="3.30.450.20">
    <property type="entry name" value="PAS domain"/>
    <property type="match status" value="1"/>
</dbReference>
<protein>
    <submittedName>
        <fullName evidence="9">PAS domain S-box protein</fullName>
    </submittedName>
</protein>
<keyword evidence="3" id="KW-0805">Transcription regulation</keyword>
<evidence type="ECO:0000256" key="2">
    <source>
        <dbReference type="ARBA" id="ARBA00022840"/>
    </source>
</evidence>
<evidence type="ECO:0000259" key="8">
    <source>
        <dbReference type="PROSITE" id="PS50113"/>
    </source>
</evidence>
<dbReference type="SUPFAM" id="SSF52540">
    <property type="entry name" value="P-loop containing nucleoside triphosphate hydrolases"/>
    <property type="match status" value="1"/>
</dbReference>
<dbReference type="FunFam" id="3.40.50.300:FF:000006">
    <property type="entry name" value="DNA-binding transcriptional regulator NtrC"/>
    <property type="match status" value="1"/>
</dbReference>
<dbReference type="PROSITE" id="PS00676">
    <property type="entry name" value="SIGMA54_INTERACT_2"/>
    <property type="match status" value="1"/>
</dbReference>
<dbReference type="RefSeq" id="WP_119973671.1">
    <property type="nucleotide sequence ID" value="NZ_CP032416.1"/>
</dbReference>
<keyword evidence="4" id="KW-0238">DNA-binding</keyword>
<feature type="domain" description="PAC" evidence="8">
    <location>
        <begin position="90"/>
        <end position="142"/>
    </location>
</feature>
<proteinExistence type="predicted"/>
<dbReference type="InterPro" id="IPR058031">
    <property type="entry name" value="AAA_lid_NorR"/>
</dbReference>
<dbReference type="InterPro" id="IPR002078">
    <property type="entry name" value="Sigma_54_int"/>
</dbReference>
<dbReference type="SMART" id="SM00382">
    <property type="entry name" value="AAA"/>
    <property type="match status" value="1"/>
</dbReference>
<dbReference type="GO" id="GO:0005524">
    <property type="term" value="F:ATP binding"/>
    <property type="evidence" value="ECO:0007669"/>
    <property type="project" value="UniProtKB-KW"/>
</dbReference>
<dbReference type="InterPro" id="IPR009057">
    <property type="entry name" value="Homeodomain-like_sf"/>
</dbReference>
<dbReference type="Proteomes" id="UP000266301">
    <property type="component" value="Chromosome"/>
</dbReference>
<dbReference type="PROSITE" id="PS00675">
    <property type="entry name" value="SIGMA54_INTERACT_1"/>
    <property type="match status" value="1"/>
</dbReference>
<evidence type="ECO:0000259" key="6">
    <source>
        <dbReference type="PROSITE" id="PS50045"/>
    </source>
</evidence>
<evidence type="ECO:0000313" key="9">
    <source>
        <dbReference type="EMBL" id="AYD41109.1"/>
    </source>
</evidence>
<dbReference type="Gene3D" id="1.10.10.60">
    <property type="entry name" value="Homeodomain-like"/>
    <property type="match status" value="1"/>
</dbReference>
<dbReference type="PROSITE" id="PS50045">
    <property type="entry name" value="SIGMA54_INTERACT_4"/>
    <property type="match status" value="1"/>
</dbReference>
<evidence type="ECO:0000259" key="7">
    <source>
        <dbReference type="PROSITE" id="PS50112"/>
    </source>
</evidence>
<dbReference type="Pfam" id="PF00158">
    <property type="entry name" value="Sigma54_activat"/>
    <property type="match status" value="1"/>
</dbReference>
<dbReference type="KEGG" id="cfer:D4Z93_11495"/>
<dbReference type="InterPro" id="IPR002197">
    <property type="entry name" value="HTH_Fis"/>
</dbReference>
<keyword evidence="5" id="KW-0804">Transcription</keyword>
<evidence type="ECO:0000256" key="3">
    <source>
        <dbReference type="ARBA" id="ARBA00023015"/>
    </source>
</evidence>